<accession>A0A8H6G6I0</accession>
<evidence type="ECO:0000313" key="2">
    <source>
        <dbReference type="EMBL" id="KAF6241477.1"/>
    </source>
</evidence>
<name>A0A8H6G6I0_9LECA</name>
<protein>
    <recommendedName>
        <fullName evidence="1">GED domain-containing protein</fullName>
    </recommendedName>
</protein>
<evidence type="ECO:0000313" key="3">
    <source>
        <dbReference type="Proteomes" id="UP000578531"/>
    </source>
</evidence>
<dbReference type="PROSITE" id="PS51388">
    <property type="entry name" value="GED"/>
    <property type="match status" value="1"/>
</dbReference>
<evidence type="ECO:0000259" key="1">
    <source>
        <dbReference type="PROSITE" id="PS51388"/>
    </source>
</evidence>
<sequence length="145" mass="16485">MTMNHYFADNLEKSRSARMKATMEKMATWDPNQGKVVKLDAILNQGVTTGSNLKHTVDDLHDILHSYYKVARKRFVDIVCMQAADYFLVTGHDAPIKVFSPKFVSELTNEQLEAIAGEDLVSKRKREDLKRKIENLESGKKIALS</sequence>
<dbReference type="InterPro" id="IPR020850">
    <property type="entry name" value="GED_dom"/>
</dbReference>
<dbReference type="RefSeq" id="XP_037170717.1">
    <property type="nucleotide sequence ID" value="XM_037302138.1"/>
</dbReference>
<keyword evidence="3" id="KW-1185">Reference proteome</keyword>
<organism evidence="2 3">
    <name type="scientific">Letharia columbiana</name>
    <dbReference type="NCBI Taxonomy" id="112416"/>
    <lineage>
        <taxon>Eukaryota</taxon>
        <taxon>Fungi</taxon>
        <taxon>Dikarya</taxon>
        <taxon>Ascomycota</taxon>
        <taxon>Pezizomycotina</taxon>
        <taxon>Lecanoromycetes</taxon>
        <taxon>OSLEUM clade</taxon>
        <taxon>Lecanoromycetidae</taxon>
        <taxon>Lecanorales</taxon>
        <taxon>Lecanorineae</taxon>
        <taxon>Parmeliaceae</taxon>
        <taxon>Letharia</taxon>
    </lineage>
</organism>
<comment type="caution">
    <text evidence="2">The sequence shown here is derived from an EMBL/GenBank/DDBJ whole genome shotgun (WGS) entry which is preliminary data.</text>
</comment>
<gene>
    <name evidence="2" type="ORF">HO173_000187</name>
</gene>
<proteinExistence type="predicted"/>
<dbReference type="AlphaFoldDB" id="A0A8H6G6I0"/>
<dbReference type="GeneID" id="59281867"/>
<reference evidence="2 3" key="1">
    <citation type="journal article" date="2020" name="Genomics">
        <title>Complete, high-quality genomes from long-read metagenomic sequencing of two wolf lichen thalli reveals enigmatic genome architecture.</title>
        <authorList>
            <person name="McKenzie S.K."/>
            <person name="Walston R.F."/>
            <person name="Allen J.L."/>
        </authorList>
    </citation>
    <scope>NUCLEOTIDE SEQUENCE [LARGE SCALE GENOMIC DNA]</scope>
    <source>
        <strain evidence="2">WasteWater2</strain>
    </source>
</reference>
<dbReference type="EMBL" id="JACCJC010000001">
    <property type="protein sequence ID" value="KAF6241477.1"/>
    <property type="molecule type" value="Genomic_DNA"/>
</dbReference>
<dbReference type="OrthoDB" id="415706at2759"/>
<feature type="domain" description="GED" evidence="1">
    <location>
        <begin position="57"/>
        <end position="145"/>
    </location>
</feature>
<dbReference type="Proteomes" id="UP000578531">
    <property type="component" value="Unassembled WGS sequence"/>
</dbReference>